<evidence type="ECO:0000313" key="1">
    <source>
        <dbReference type="EMBL" id="MDE5416994.1"/>
    </source>
</evidence>
<keyword evidence="2" id="KW-1185">Reference proteome</keyword>
<dbReference type="RefSeq" id="WP_275108332.1">
    <property type="nucleotide sequence ID" value="NZ_JAKJSC010000001.1"/>
</dbReference>
<accession>A0ABT5VNI4</accession>
<reference evidence="1 2" key="1">
    <citation type="submission" date="2022-01" db="EMBL/GenBank/DDBJ databases">
        <title>Labilibaculum sp. nov, a marine bacterium isolated from Antarctica.</title>
        <authorList>
            <person name="Dai W."/>
        </authorList>
    </citation>
    <scope>NUCLEOTIDE SEQUENCE [LARGE SCALE GENOMIC DNA]</scope>
    <source>
        <strain evidence="1 2">DW002</strain>
    </source>
</reference>
<proteinExistence type="predicted"/>
<organism evidence="1 2">
    <name type="scientific">Paralabilibaculum antarcticum</name>
    <dbReference type="NCBI Taxonomy" id="2912572"/>
    <lineage>
        <taxon>Bacteria</taxon>
        <taxon>Pseudomonadati</taxon>
        <taxon>Bacteroidota</taxon>
        <taxon>Bacteroidia</taxon>
        <taxon>Marinilabiliales</taxon>
        <taxon>Marinifilaceae</taxon>
        <taxon>Paralabilibaculum</taxon>
    </lineage>
</organism>
<dbReference type="EMBL" id="JAKJSC010000001">
    <property type="protein sequence ID" value="MDE5416994.1"/>
    <property type="molecule type" value="Genomic_DNA"/>
</dbReference>
<sequence length="341" mass="39432">MKRYRTHIIVNHSDSRKINKLSVDNFKLILLPEPTTCYWESIDGSSYSHHKFGQDAKSVNKNQIPQNELIIECESEERAEDILSIIKGGTLLAYPDISLTGKIGLIEEYRKENDKYYSDKHTRKYFKYCENIGFGCLVANLAYNNKVVIYSIEKYRVSLELNSCSPGSVNPRFGQIFDHYDVKHNYHTTAAFAITSAFSVIEELGLEIRSSSKNKRFTNNETGEWNPKVLSNINKRLVDSGIATDVTFDWVYRGMPTCIEKEMKPFFGFDSQWVIYGEDVRDKTLTLPEAIHNASYLRNFIAAHKFNELTQHISPYDIFNVQSLARQMILLKMGLWQSWNN</sequence>
<evidence type="ECO:0000313" key="2">
    <source>
        <dbReference type="Proteomes" id="UP001528920"/>
    </source>
</evidence>
<comment type="caution">
    <text evidence="1">The sequence shown here is derived from an EMBL/GenBank/DDBJ whole genome shotgun (WGS) entry which is preliminary data.</text>
</comment>
<gene>
    <name evidence="1" type="ORF">L3049_03160</name>
</gene>
<protein>
    <submittedName>
        <fullName evidence="1">Uncharacterized protein</fullName>
    </submittedName>
</protein>
<name>A0ABT5VNI4_9BACT</name>
<dbReference type="Proteomes" id="UP001528920">
    <property type="component" value="Unassembled WGS sequence"/>
</dbReference>